<evidence type="ECO:0000256" key="4">
    <source>
        <dbReference type="SAM" id="Coils"/>
    </source>
</evidence>
<name>A0ABQ7TIV8_PHRPL</name>
<feature type="coiled-coil region" evidence="4">
    <location>
        <begin position="105"/>
        <end position="204"/>
    </location>
</feature>
<dbReference type="Proteomes" id="UP000826234">
    <property type="component" value="Unassembled WGS sequence"/>
</dbReference>
<keyword evidence="8" id="KW-1185">Reference proteome</keyword>
<gene>
    <name evidence="7" type="ORF">JD844_011963</name>
</gene>
<evidence type="ECO:0000256" key="5">
    <source>
        <dbReference type="SAM" id="MobiDB-lite"/>
    </source>
</evidence>
<dbReference type="EMBL" id="JAIPUX010000439">
    <property type="protein sequence ID" value="KAH0629695.1"/>
    <property type="molecule type" value="Genomic_DNA"/>
</dbReference>
<dbReference type="PANTHER" id="PTHR25465">
    <property type="entry name" value="B-BOX DOMAIN CONTAINING"/>
    <property type="match status" value="1"/>
</dbReference>
<sequence length="311" mass="34921">MDRQKDMIPCDFCLEKPNSAEKMCLTCEASLCQAHLDKHNSKSTQKGHALVALCAAEAQEEEKNGAGHAQLLEDFCPDKSACACTTSLHTKDDYDKQREILSLMMKSMQENKTAMNKALKQLQKSVDQIKSNKKTLTDQLSKVFQEIKAQVDQKEKQIISDIQSNEKKQLAAIVALQKQMEEKKDEALQNLQALQALREQTDVQAFLQDFQLLQKRIKKENFSNGSVKVLTVHLEQSDIQSVRNHTAVYISSLDTLMQVVHGKIINQTQWSRVIPAAEFSLDDVICEVFPSPPPSLPEDKPEANPGAANKK</sequence>
<dbReference type="InterPro" id="IPR058030">
    <property type="entry name" value="TRIM8/14/16/25/29/45/65_CC"/>
</dbReference>
<evidence type="ECO:0000313" key="8">
    <source>
        <dbReference type="Proteomes" id="UP000826234"/>
    </source>
</evidence>
<keyword evidence="1" id="KW-0479">Metal-binding</keyword>
<keyword evidence="2" id="KW-0863">Zinc-finger</keyword>
<evidence type="ECO:0000256" key="2">
    <source>
        <dbReference type="ARBA" id="ARBA00022771"/>
    </source>
</evidence>
<protein>
    <recommendedName>
        <fullName evidence="6">TRIM8/14/16/25/29/45/65 coiled-coil region domain-containing protein</fullName>
    </recommendedName>
</protein>
<comment type="caution">
    <text evidence="7">The sequence shown here is derived from an EMBL/GenBank/DDBJ whole genome shotgun (WGS) entry which is preliminary data.</text>
</comment>
<evidence type="ECO:0000256" key="1">
    <source>
        <dbReference type="ARBA" id="ARBA00022723"/>
    </source>
</evidence>
<feature type="domain" description="TRIM8/14/16/25/29/45/65 coiled-coil region" evidence="6">
    <location>
        <begin position="116"/>
        <end position="228"/>
    </location>
</feature>
<keyword evidence="3" id="KW-0862">Zinc</keyword>
<dbReference type="Gene3D" id="4.10.830.40">
    <property type="match status" value="1"/>
</dbReference>
<reference evidence="7 8" key="1">
    <citation type="journal article" date="2022" name="Gigascience">
        <title>A chromosome-level genome assembly and annotation of the desert horned lizard, Phrynosoma platyrhinos, provides insight into chromosomal rearrangements among reptiles.</title>
        <authorList>
            <person name="Koochekian N."/>
            <person name="Ascanio A."/>
            <person name="Farleigh K."/>
            <person name="Card D.C."/>
            <person name="Schield D.R."/>
            <person name="Castoe T.A."/>
            <person name="Jezkova T."/>
        </authorList>
    </citation>
    <scope>NUCLEOTIDE SEQUENCE [LARGE SCALE GENOMIC DNA]</scope>
    <source>
        <strain evidence="7">NK-2021</strain>
    </source>
</reference>
<accession>A0ABQ7TIV8</accession>
<evidence type="ECO:0000256" key="3">
    <source>
        <dbReference type="ARBA" id="ARBA00022833"/>
    </source>
</evidence>
<keyword evidence="4" id="KW-0175">Coiled coil</keyword>
<feature type="region of interest" description="Disordered" evidence="5">
    <location>
        <begin position="290"/>
        <end position="311"/>
    </location>
</feature>
<dbReference type="PANTHER" id="PTHR25465:SF77">
    <property type="entry name" value="E3 UBIQUITIN_ISG15 LIGASE TRIM25"/>
    <property type="match status" value="1"/>
</dbReference>
<dbReference type="Pfam" id="PF25600">
    <property type="entry name" value="TRIM_CC"/>
    <property type="match status" value="1"/>
</dbReference>
<evidence type="ECO:0000259" key="6">
    <source>
        <dbReference type="Pfam" id="PF25600"/>
    </source>
</evidence>
<organism evidence="7 8">
    <name type="scientific">Phrynosoma platyrhinos</name>
    <name type="common">Desert horned lizard</name>
    <dbReference type="NCBI Taxonomy" id="52577"/>
    <lineage>
        <taxon>Eukaryota</taxon>
        <taxon>Metazoa</taxon>
        <taxon>Chordata</taxon>
        <taxon>Craniata</taxon>
        <taxon>Vertebrata</taxon>
        <taxon>Euteleostomi</taxon>
        <taxon>Lepidosauria</taxon>
        <taxon>Squamata</taxon>
        <taxon>Bifurcata</taxon>
        <taxon>Unidentata</taxon>
        <taxon>Episquamata</taxon>
        <taxon>Toxicofera</taxon>
        <taxon>Iguania</taxon>
        <taxon>Phrynosomatidae</taxon>
        <taxon>Phrynosomatinae</taxon>
        <taxon>Phrynosoma</taxon>
    </lineage>
</organism>
<proteinExistence type="predicted"/>
<dbReference type="InterPro" id="IPR051051">
    <property type="entry name" value="E3_ubiq-ligase_TRIM/RNF"/>
</dbReference>
<evidence type="ECO:0000313" key="7">
    <source>
        <dbReference type="EMBL" id="KAH0629695.1"/>
    </source>
</evidence>